<dbReference type="InterPro" id="IPR023415">
    <property type="entry name" value="LDLR_class-A_CS"/>
</dbReference>
<evidence type="ECO:0000313" key="6">
    <source>
        <dbReference type="Proteomes" id="UP001152622"/>
    </source>
</evidence>
<reference evidence="5" key="1">
    <citation type="journal article" date="2023" name="Science">
        <title>Genome structures resolve the early diversification of teleost fishes.</title>
        <authorList>
            <person name="Parey E."/>
            <person name="Louis A."/>
            <person name="Montfort J."/>
            <person name="Bouchez O."/>
            <person name="Roques C."/>
            <person name="Iampietro C."/>
            <person name="Lluch J."/>
            <person name="Castinel A."/>
            <person name="Donnadieu C."/>
            <person name="Desvignes T."/>
            <person name="Floi Bucao C."/>
            <person name="Jouanno E."/>
            <person name="Wen M."/>
            <person name="Mejri S."/>
            <person name="Dirks R."/>
            <person name="Jansen H."/>
            <person name="Henkel C."/>
            <person name="Chen W.J."/>
            <person name="Zahm M."/>
            <person name="Cabau C."/>
            <person name="Klopp C."/>
            <person name="Thompson A.W."/>
            <person name="Robinson-Rechavi M."/>
            <person name="Braasch I."/>
            <person name="Lecointre G."/>
            <person name="Bobe J."/>
            <person name="Postlethwait J.H."/>
            <person name="Berthelot C."/>
            <person name="Roest Crollius H."/>
            <person name="Guiguen Y."/>
        </authorList>
    </citation>
    <scope>NUCLEOTIDE SEQUENCE</scope>
    <source>
        <strain evidence="5">WJC10195</strain>
    </source>
</reference>
<dbReference type="PROSITE" id="PS01209">
    <property type="entry name" value="LDLRA_1"/>
    <property type="match status" value="1"/>
</dbReference>
<dbReference type="EMBL" id="JAINUF010000002">
    <property type="protein sequence ID" value="KAJ8376743.1"/>
    <property type="molecule type" value="Genomic_DNA"/>
</dbReference>
<name>A0A9Q1JBI0_SYNKA</name>
<dbReference type="CDD" id="cd00112">
    <property type="entry name" value="LDLa"/>
    <property type="match status" value="1"/>
</dbReference>
<dbReference type="GO" id="GO:0016020">
    <property type="term" value="C:membrane"/>
    <property type="evidence" value="ECO:0007669"/>
    <property type="project" value="InterPro"/>
</dbReference>
<feature type="chain" id="PRO_5040294647" description="MAM domain-containing protein" evidence="3">
    <location>
        <begin position="20"/>
        <end position="151"/>
    </location>
</feature>
<dbReference type="PROSITE" id="PS50068">
    <property type="entry name" value="LDLRA_2"/>
    <property type="match status" value="1"/>
</dbReference>
<evidence type="ECO:0000313" key="5">
    <source>
        <dbReference type="EMBL" id="KAJ8376743.1"/>
    </source>
</evidence>
<dbReference type="InterPro" id="IPR002172">
    <property type="entry name" value="LDrepeatLR_classA_rpt"/>
</dbReference>
<comment type="caution">
    <text evidence="5">The sequence shown here is derived from an EMBL/GenBank/DDBJ whole genome shotgun (WGS) entry which is preliminary data.</text>
</comment>
<sequence>MTCGFQSLWALCFLVSVGARNCTCCRSGDFQCQGGLCVLTDNVCDFTDQCGDGSDERDCSGFERCDFEQDLCNMSQCGDSPTTLGPELWVSPTPGPTQDHTGNRTGHYLSLSVQNERRSLAALRSTVFLPTESCRMTFYHHLGGSVGLYRS</sequence>
<feature type="disulfide bond" evidence="2">
    <location>
        <begin position="44"/>
        <end position="59"/>
    </location>
</feature>
<dbReference type="Gene3D" id="4.10.400.10">
    <property type="entry name" value="Low-density Lipoprotein Receptor"/>
    <property type="match status" value="1"/>
</dbReference>
<keyword evidence="3" id="KW-0732">Signal</keyword>
<dbReference type="AlphaFoldDB" id="A0A9Q1JBI0"/>
<dbReference type="InterPro" id="IPR000998">
    <property type="entry name" value="MAM_dom"/>
</dbReference>
<dbReference type="Gene3D" id="2.60.120.200">
    <property type="match status" value="1"/>
</dbReference>
<feature type="domain" description="MAM" evidence="4">
    <location>
        <begin position="63"/>
        <end position="145"/>
    </location>
</feature>
<accession>A0A9Q1JBI0</accession>
<keyword evidence="1 2" id="KW-1015">Disulfide bond</keyword>
<dbReference type="Pfam" id="PF00057">
    <property type="entry name" value="Ldl_recept_a"/>
    <property type="match status" value="1"/>
</dbReference>
<dbReference type="Pfam" id="PF00629">
    <property type="entry name" value="MAM"/>
    <property type="match status" value="1"/>
</dbReference>
<feature type="signal peptide" evidence="3">
    <location>
        <begin position="1"/>
        <end position="19"/>
    </location>
</feature>
<dbReference type="InterPro" id="IPR013320">
    <property type="entry name" value="ConA-like_dom_sf"/>
</dbReference>
<feature type="disulfide bond" evidence="2">
    <location>
        <begin position="25"/>
        <end position="37"/>
    </location>
</feature>
<organism evidence="5 6">
    <name type="scientific">Synaphobranchus kaupii</name>
    <name type="common">Kaup's arrowtooth eel</name>
    <dbReference type="NCBI Taxonomy" id="118154"/>
    <lineage>
        <taxon>Eukaryota</taxon>
        <taxon>Metazoa</taxon>
        <taxon>Chordata</taxon>
        <taxon>Craniata</taxon>
        <taxon>Vertebrata</taxon>
        <taxon>Euteleostomi</taxon>
        <taxon>Actinopterygii</taxon>
        <taxon>Neopterygii</taxon>
        <taxon>Teleostei</taxon>
        <taxon>Anguilliformes</taxon>
        <taxon>Synaphobranchidae</taxon>
        <taxon>Synaphobranchus</taxon>
    </lineage>
</organism>
<protein>
    <recommendedName>
        <fullName evidence="4">MAM domain-containing protein</fullName>
    </recommendedName>
</protein>
<evidence type="ECO:0000259" key="4">
    <source>
        <dbReference type="PROSITE" id="PS50060"/>
    </source>
</evidence>
<evidence type="ECO:0000256" key="3">
    <source>
        <dbReference type="SAM" id="SignalP"/>
    </source>
</evidence>
<gene>
    <name evidence="5" type="ORF">SKAU_G00073230</name>
</gene>
<dbReference type="SUPFAM" id="SSF49899">
    <property type="entry name" value="Concanavalin A-like lectins/glucanases"/>
    <property type="match status" value="1"/>
</dbReference>
<dbReference type="PROSITE" id="PS50060">
    <property type="entry name" value="MAM_2"/>
    <property type="match status" value="1"/>
</dbReference>
<dbReference type="OrthoDB" id="10069070at2759"/>
<keyword evidence="6" id="KW-1185">Reference proteome</keyword>
<feature type="disulfide bond" evidence="2">
    <location>
        <begin position="32"/>
        <end position="50"/>
    </location>
</feature>
<dbReference type="Proteomes" id="UP001152622">
    <property type="component" value="Chromosome 2"/>
</dbReference>
<evidence type="ECO:0000256" key="2">
    <source>
        <dbReference type="PROSITE-ProRule" id="PRU00124"/>
    </source>
</evidence>
<dbReference type="SUPFAM" id="SSF57424">
    <property type="entry name" value="LDL receptor-like module"/>
    <property type="match status" value="1"/>
</dbReference>
<dbReference type="InterPro" id="IPR036055">
    <property type="entry name" value="LDL_receptor-like_sf"/>
</dbReference>
<dbReference type="SMART" id="SM00192">
    <property type="entry name" value="LDLa"/>
    <property type="match status" value="1"/>
</dbReference>
<proteinExistence type="predicted"/>
<evidence type="ECO:0000256" key="1">
    <source>
        <dbReference type="ARBA" id="ARBA00023157"/>
    </source>
</evidence>